<evidence type="ECO:0000256" key="4">
    <source>
        <dbReference type="ARBA" id="ARBA00022692"/>
    </source>
</evidence>
<feature type="transmembrane region" description="Helical" evidence="19">
    <location>
        <begin position="522"/>
        <end position="542"/>
    </location>
</feature>
<evidence type="ECO:0000259" key="20">
    <source>
        <dbReference type="Pfam" id="PF01490"/>
    </source>
</evidence>
<comment type="caution">
    <text evidence="21">The sequence shown here is derived from an EMBL/GenBank/DDBJ whole genome shotgun (WGS) entry which is preliminary data.</text>
</comment>
<evidence type="ECO:0000256" key="15">
    <source>
        <dbReference type="ARBA" id="ARBA00039542"/>
    </source>
</evidence>
<dbReference type="GO" id="GO:0005774">
    <property type="term" value="C:vacuolar membrane"/>
    <property type="evidence" value="ECO:0007669"/>
    <property type="project" value="TreeGrafter"/>
</dbReference>
<feature type="transmembrane region" description="Helical" evidence="19">
    <location>
        <begin position="378"/>
        <end position="396"/>
    </location>
</feature>
<feature type="transmembrane region" description="Helical" evidence="19">
    <location>
        <begin position="300"/>
        <end position="326"/>
    </location>
</feature>
<proteinExistence type="inferred from homology"/>
<feature type="transmembrane region" description="Helical" evidence="19">
    <location>
        <begin position="268"/>
        <end position="288"/>
    </location>
</feature>
<dbReference type="GO" id="GO:0015179">
    <property type="term" value="F:L-amino acid transmembrane transporter activity"/>
    <property type="evidence" value="ECO:0007669"/>
    <property type="project" value="TreeGrafter"/>
</dbReference>
<evidence type="ECO:0000256" key="6">
    <source>
        <dbReference type="ARBA" id="ARBA00022989"/>
    </source>
</evidence>
<evidence type="ECO:0000256" key="12">
    <source>
        <dbReference type="ARBA" id="ARBA00035892"/>
    </source>
</evidence>
<keyword evidence="10" id="KW-0968">Cytoplasmic vesicle</keyword>
<feature type="transmembrane region" description="Helical" evidence="19">
    <location>
        <begin position="182"/>
        <end position="207"/>
    </location>
</feature>
<keyword evidence="9" id="KW-0966">Cell projection</keyword>
<evidence type="ECO:0000256" key="17">
    <source>
        <dbReference type="ARBA" id="ARBA00042394"/>
    </source>
</evidence>
<evidence type="ECO:0000256" key="10">
    <source>
        <dbReference type="ARBA" id="ARBA00023329"/>
    </source>
</evidence>
<feature type="domain" description="Amino acid transporter transmembrane" evidence="20">
    <location>
        <begin position="151"/>
        <end position="540"/>
    </location>
</feature>
<sequence>MARGDGSRRQRAIRDKSSLGLFVFQNKDELSESCLCRGDEGRNCASARRPHPWAELQAGEDQLASPRTPRRSSVLVCGGGRLPSLRMWDPGATARIRAHVGTAWRRCFRAGEDEEEEEEQRLVDREERAELEDDCCPLQEGGDPHQHTQRSITTWEAGWNITNAIQGVCVLGLPYALLQSGFLGLVLLVLSACVCSYTGKILISCLYEEDEQGHVRRIRHTYEDVADTCCPRLGGRLVGAAQLVELTFTCVLYLVIGGNMMSHGLPFLPLTPATSSALTFLTLAPCVVIRDLRVVSRLSFLCSLAQFLLTFIVIGYCLCQCPRWAYGVLALAVDFDHFLVAAGMIIFSYTSQILLPALEGSMAERAEFGSMMDCTHTLAGVLKTAFALLALLTWGHDTKEVVSENLPMALRMMINLCLLTKSLLSYPLPFYAAAQLLHTDVARSGVAQDGWGGAGGGAEWHVLLLRGSLLCLTFVMAACVPHISLLMGLTGSVTGATMTLLLPALFHLRLKWAGLGWGGRVLDSLILALGVLCTVAGIIYSVRGVLEALGNR</sequence>
<dbReference type="Proteomes" id="UP001239994">
    <property type="component" value="Unassembled WGS sequence"/>
</dbReference>
<dbReference type="PANTHER" id="PTHR22950:SF689">
    <property type="entry name" value="VESICULAR INHIBITORY AMINO ACID TRANSPORTER"/>
    <property type="match status" value="1"/>
</dbReference>
<gene>
    <name evidence="21" type="ORF">P4O66_019895</name>
</gene>
<dbReference type="GO" id="GO:0140800">
    <property type="term" value="F:gamma-aminobutyric acid:proton antiporter activity"/>
    <property type="evidence" value="ECO:0007669"/>
    <property type="project" value="UniProtKB-ARBA"/>
</dbReference>
<dbReference type="InterPro" id="IPR013057">
    <property type="entry name" value="AA_transpt_TM"/>
</dbReference>
<feature type="transmembrane region" description="Helical" evidence="19">
    <location>
        <begin position="489"/>
        <end position="510"/>
    </location>
</feature>
<dbReference type="GO" id="GO:0006836">
    <property type="term" value="P:neurotransmitter transport"/>
    <property type="evidence" value="ECO:0007669"/>
    <property type="project" value="UniProtKB-KW"/>
</dbReference>
<keyword evidence="7" id="KW-0770">Synapse</keyword>
<evidence type="ECO:0000256" key="8">
    <source>
        <dbReference type="ARBA" id="ARBA00023136"/>
    </source>
</evidence>
<dbReference type="GO" id="GO:0098793">
    <property type="term" value="C:presynapse"/>
    <property type="evidence" value="ECO:0007669"/>
    <property type="project" value="UniProtKB-SubCell"/>
</dbReference>
<evidence type="ECO:0000256" key="18">
    <source>
        <dbReference type="ARBA" id="ARBA00046163"/>
    </source>
</evidence>
<comment type="catalytic activity">
    <reaction evidence="13">
        <text>glycine(out) + n H(+)(in) = glycine(in) + n H(+)(out)</text>
        <dbReference type="Rhea" id="RHEA:70983"/>
        <dbReference type="ChEBI" id="CHEBI:15378"/>
        <dbReference type="ChEBI" id="CHEBI:57305"/>
    </reaction>
</comment>
<dbReference type="Pfam" id="PF01490">
    <property type="entry name" value="Aa_trans"/>
    <property type="match status" value="1"/>
</dbReference>
<dbReference type="GO" id="GO:0030659">
    <property type="term" value="C:cytoplasmic vesicle membrane"/>
    <property type="evidence" value="ECO:0007669"/>
    <property type="project" value="UniProtKB-SubCell"/>
</dbReference>
<evidence type="ECO:0000256" key="3">
    <source>
        <dbReference type="ARBA" id="ARBA00022448"/>
    </source>
</evidence>
<dbReference type="GO" id="GO:0015187">
    <property type="term" value="F:glycine transmembrane transporter activity"/>
    <property type="evidence" value="ECO:0007669"/>
    <property type="project" value="UniProtKB-ARBA"/>
</dbReference>
<dbReference type="FunFam" id="1.20.1740.10:FF:000062">
    <property type="entry name" value="Vesicular inhibitory amino acid transporter"/>
    <property type="match status" value="1"/>
</dbReference>
<evidence type="ECO:0000256" key="7">
    <source>
        <dbReference type="ARBA" id="ARBA00023018"/>
    </source>
</evidence>
<keyword evidence="22" id="KW-1185">Reference proteome</keyword>
<evidence type="ECO:0000313" key="22">
    <source>
        <dbReference type="Proteomes" id="UP001239994"/>
    </source>
</evidence>
<evidence type="ECO:0000256" key="5">
    <source>
        <dbReference type="ARBA" id="ARBA00022775"/>
    </source>
</evidence>
<dbReference type="EMBL" id="JAROKS010000003">
    <property type="protein sequence ID" value="KAK1805621.1"/>
    <property type="molecule type" value="Genomic_DNA"/>
</dbReference>
<name>A0AAD9E5C9_9TELE</name>
<accession>A0AAD9E5C9</accession>
<evidence type="ECO:0000256" key="14">
    <source>
        <dbReference type="ARBA" id="ARBA00036440"/>
    </source>
</evidence>
<feature type="transmembrane region" description="Helical" evidence="19">
    <location>
        <begin position="237"/>
        <end position="256"/>
    </location>
</feature>
<keyword evidence="5" id="KW-0532">Neurotransmitter transport</keyword>
<dbReference type="GO" id="GO:0060077">
    <property type="term" value="C:inhibitory synapse"/>
    <property type="evidence" value="ECO:0007669"/>
    <property type="project" value="UniProtKB-ARBA"/>
</dbReference>
<comment type="function">
    <text evidence="18">Antiporter that exchanges vesicular protons for cytosolic 4-aminobutanoate or to a lesser extend glycine, thus allowing their secretion from nerve terminals. The transport is equally dependent on the chemical and electrical components of the proton gradient. May also transport beta-alanine. Acidification of GABAergic synaptic vesicles is a prerequisite for 4-aminobutanoate uptake.</text>
</comment>
<feature type="transmembrane region" description="Helical" evidence="19">
    <location>
        <begin position="408"/>
        <end position="428"/>
    </location>
</feature>
<comment type="similarity">
    <text evidence="2">Belongs to the amino acid/polyamine transporter 2 family.</text>
</comment>
<evidence type="ECO:0000256" key="9">
    <source>
        <dbReference type="ARBA" id="ARBA00023273"/>
    </source>
</evidence>
<evidence type="ECO:0000256" key="16">
    <source>
        <dbReference type="ARBA" id="ARBA00041574"/>
    </source>
</evidence>
<protein>
    <recommendedName>
        <fullName evidence="15">Vesicular inhibitory amino acid transporter</fullName>
    </recommendedName>
    <alternativeName>
        <fullName evidence="16">Solute carrier family 32 member 1</fullName>
    </alternativeName>
    <alternativeName>
        <fullName evidence="17">Vesicular GABA transporter</fullName>
    </alternativeName>
</protein>
<evidence type="ECO:0000256" key="1">
    <source>
        <dbReference type="ARBA" id="ARBA00004439"/>
    </source>
</evidence>
<evidence type="ECO:0000313" key="21">
    <source>
        <dbReference type="EMBL" id="KAK1805621.1"/>
    </source>
</evidence>
<comment type="catalytic activity">
    <reaction evidence="12">
        <text>beta-alanine(out) + n H(+)(in) = beta-alanine(in) + n H(+)(out)</text>
        <dbReference type="Rhea" id="RHEA:70987"/>
        <dbReference type="ChEBI" id="CHEBI:15378"/>
        <dbReference type="ChEBI" id="CHEBI:57966"/>
    </reaction>
</comment>
<reference evidence="21" key="1">
    <citation type="submission" date="2023-03" db="EMBL/GenBank/DDBJ databases">
        <title>Electrophorus voltai genome.</title>
        <authorList>
            <person name="Bian C."/>
        </authorList>
    </citation>
    <scope>NUCLEOTIDE SEQUENCE</scope>
    <source>
        <strain evidence="21">CB-2022</strain>
        <tissue evidence="21">Muscle</tissue>
    </source>
</reference>
<comment type="catalytic activity">
    <reaction evidence="14">
        <text>4-aminobutanoate(out) + n H(+)(in) = 4-aminobutanoate(in) + n H(+)(out)</text>
        <dbReference type="Rhea" id="RHEA:70979"/>
        <dbReference type="ChEBI" id="CHEBI:15378"/>
        <dbReference type="ChEBI" id="CHEBI:59888"/>
    </reaction>
</comment>
<evidence type="ECO:0000256" key="11">
    <source>
        <dbReference type="ARBA" id="ARBA00034106"/>
    </source>
</evidence>
<dbReference type="GO" id="GO:0051939">
    <property type="term" value="P:gamma-aminobutyric acid import"/>
    <property type="evidence" value="ECO:0007669"/>
    <property type="project" value="UniProtKB-ARBA"/>
</dbReference>
<keyword evidence="3" id="KW-0813">Transport</keyword>
<comment type="subcellular location">
    <subcellularLocation>
        <location evidence="1">Cytoplasmic vesicle membrane</location>
        <topology evidence="1">Multi-pass membrane protein</topology>
    </subcellularLocation>
    <subcellularLocation>
        <location evidence="11">Presynapse</location>
    </subcellularLocation>
</comment>
<dbReference type="PANTHER" id="PTHR22950">
    <property type="entry name" value="AMINO ACID TRANSPORTER"/>
    <property type="match status" value="1"/>
</dbReference>
<evidence type="ECO:0000256" key="13">
    <source>
        <dbReference type="ARBA" id="ARBA00035961"/>
    </source>
</evidence>
<keyword evidence="8 19" id="KW-0472">Membrane</keyword>
<keyword evidence="4 19" id="KW-0812">Transmembrane</keyword>
<organism evidence="21 22">
    <name type="scientific">Electrophorus voltai</name>
    <dbReference type="NCBI Taxonomy" id="2609070"/>
    <lineage>
        <taxon>Eukaryota</taxon>
        <taxon>Metazoa</taxon>
        <taxon>Chordata</taxon>
        <taxon>Craniata</taxon>
        <taxon>Vertebrata</taxon>
        <taxon>Euteleostomi</taxon>
        <taxon>Actinopterygii</taxon>
        <taxon>Neopterygii</taxon>
        <taxon>Teleostei</taxon>
        <taxon>Ostariophysi</taxon>
        <taxon>Gymnotiformes</taxon>
        <taxon>Gymnotoidei</taxon>
        <taxon>Gymnotidae</taxon>
        <taxon>Electrophorus</taxon>
    </lineage>
</organism>
<evidence type="ECO:0000256" key="19">
    <source>
        <dbReference type="SAM" id="Phobius"/>
    </source>
</evidence>
<feature type="transmembrane region" description="Helical" evidence="19">
    <location>
        <begin position="338"/>
        <end position="358"/>
    </location>
</feature>
<dbReference type="AlphaFoldDB" id="A0AAD9E5C9"/>
<keyword evidence="6 19" id="KW-1133">Transmembrane helix</keyword>
<evidence type="ECO:0000256" key="2">
    <source>
        <dbReference type="ARBA" id="ARBA00008066"/>
    </source>
</evidence>